<evidence type="ECO:0000256" key="4">
    <source>
        <dbReference type="ARBA" id="ARBA00023136"/>
    </source>
</evidence>
<evidence type="ECO:0000256" key="2">
    <source>
        <dbReference type="ARBA" id="ARBA00022692"/>
    </source>
</evidence>
<feature type="transmembrane region" description="Helical" evidence="5">
    <location>
        <begin position="486"/>
        <end position="503"/>
    </location>
</feature>
<feature type="transmembrane region" description="Helical" evidence="5">
    <location>
        <begin position="163"/>
        <end position="182"/>
    </location>
</feature>
<feature type="transmembrane region" description="Helical" evidence="5">
    <location>
        <begin position="21"/>
        <end position="42"/>
    </location>
</feature>
<feature type="transmembrane region" description="Helical" evidence="5">
    <location>
        <begin position="135"/>
        <end position="151"/>
    </location>
</feature>
<evidence type="ECO:0000313" key="8">
    <source>
        <dbReference type="Proteomes" id="UP000297693"/>
    </source>
</evidence>
<dbReference type="InterPro" id="IPR051533">
    <property type="entry name" value="WaaL-like"/>
</dbReference>
<organism evidence="7 8">
    <name type="scientific">Leptospira ognonensis</name>
    <dbReference type="NCBI Taxonomy" id="2484945"/>
    <lineage>
        <taxon>Bacteria</taxon>
        <taxon>Pseudomonadati</taxon>
        <taxon>Spirochaetota</taxon>
        <taxon>Spirochaetia</taxon>
        <taxon>Leptospirales</taxon>
        <taxon>Leptospiraceae</taxon>
        <taxon>Leptospira</taxon>
    </lineage>
</organism>
<keyword evidence="3 5" id="KW-1133">Transmembrane helix</keyword>
<feature type="transmembrane region" description="Helical" evidence="5">
    <location>
        <begin position="515"/>
        <end position="536"/>
    </location>
</feature>
<feature type="transmembrane region" description="Helical" evidence="5">
    <location>
        <begin position="110"/>
        <end position="129"/>
    </location>
</feature>
<evidence type="ECO:0000259" key="6">
    <source>
        <dbReference type="Pfam" id="PF04932"/>
    </source>
</evidence>
<sequence length="670" mass="78499">MYIFGIAFLAYILGLFYFSPIRFQTITDLSVLLILGFSIAYYKKKLRSLTQKHWLFILSANLLLLYIFSYNLDMVPETSIPRYKLYFKVSYFALILLLNFHLFRVRNLSFLFLLVTLCVTNISISWYFLGFTIKNIPLLMFALCYLPLVFRSKKLVNDAIDKILLAIVIYLLCILPLSYDYFNSVLSTSYFTLSIIVFFIARSLPSRIYQKILLKQLLSVFFITNLFIFSAKINYLLVDKALLGLKVNFGGFNTNSLGGMYCLYFIILVFNRSLFKDKIPSLFYFGSLVSASFLFVSFHNRSSYIGVTIAFSIFLLVNNQLRISEYFGKIKKLYLVGILCLFILCSFFALFYIYNHSNFDSFKIRLSIWDFYLKEIFLYSPWFGFGIDAPYIHAAIDTERLLDSNTASEYLGFIHTFGPNIHSHNVFIQVLFSLGIIGLGLCLTFLTLSIIHLIKNETKRSSFYFIFGMALISLFVHELFDYTLADPATFFPAMVLLGFLLQTKRQSKTKVHKDVYLNLILSILVLVIFIISWQYIIMFKKMESIKHLVKTDLVGNAFIPAGMKASSDKFERYEELRKYLMFDSWNYKSIAMDGEVYFSKYHSDLEPENNLEASKRKYLECIHSNFYQAFCYFRLMQISSIKNDKVEEENYRLKLILMDRYQLIKEETYR</sequence>
<proteinExistence type="predicted"/>
<feature type="transmembrane region" description="Helical" evidence="5">
    <location>
        <begin position="85"/>
        <end position="103"/>
    </location>
</feature>
<feature type="transmembrane region" description="Helical" evidence="5">
    <location>
        <begin position="333"/>
        <end position="354"/>
    </location>
</feature>
<reference evidence="7" key="1">
    <citation type="journal article" date="2019" name="PLoS Negl. Trop. Dis.">
        <title>Revisiting the worldwide diversity of Leptospira species in the environment.</title>
        <authorList>
            <person name="Vincent A.T."/>
            <person name="Schiettekatte O."/>
            <person name="Bourhy P."/>
            <person name="Veyrier F.J."/>
            <person name="Picardeau M."/>
        </authorList>
    </citation>
    <scope>NUCLEOTIDE SEQUENCE [LARGE SCALE GENOMIC DNA]</scope>
    <source>
        <strain evidence="7">201702476</strain>
    </source>
</reference>
<keyword evidence="4 5" id="KW-0472">Membrane</keyword>
<feature type="transmembrane region" description="Helical" evidence="5">
    <location>
        <begin position="304"/>
        <end position="321"/>
    </location>
</feature>
<dbReference type="PANTHER" id="PTHR37422:SF13">
    <property type="entry name" value="LIPOPOLYSACCHARIDE BIOSYNTHESIS PROTEIN PA4999-RELATED"/>
    <property type="match status" value="1"/>
</dbReference>
<feature type="transmembrane region" description="Helical" evidence="5">
    <location>
        <begin position="249"/>
        <end position="270"/>
    </location>
</feature>
<keyword evidence="2 5" id="KW-0812">Transmembrane</keyword>
<feature type="transmembrane region" description="Helical" evidence="5">
    <location>
        <begin position="188"/>
        <end position="205"/>
    </location>
</feature>
<feature type="transmembrane region" description="Helical" evidence="5">
    <location>
        <begin position="426"/>
        <end position="451"/>
    </location>
</feature>
<evidence type="ECO:0000313" key="7">
    <source>
        <dbReference type="EMBL" id="TGL57215.1"/>
    </source>
</evidence>
<keyword evidence="8" id="KW-1185">Reference proteome</keyword>
<dbReference type="GO" id="GO:0016874">
    <property type="term" value="F:ligase activity"/>
    <property type="evidence" value="ECO:0007669"/>
    <property type="project" value="UniProtKB-KW"/>
</dbReference>
<dbReference type="PANTHER" id="PTHR37422">
    <property type="entry name" value="TEICHURONIC ACID BIOSYNTHESIS PROTEIN TUAE"/>
    <property type="match status" value="1"/>
</dbReference>
<dbReference type="AlphaFoldDB" id="A0A4R9JYD9"/>
<keyword evidence="7" id="KW-0436">Ligase</keyword>
<feature type="transmembrane region" description="Helical" evidence="5">
    <location>
        <begin position="282"/>
        <end position="298"/>
    </location>
</feature>
<feature type="domain" description="O-antigen ligase-related" evidence="6">
    <location>
        <begin position="288"/>
        <end position="441"/>
    </location>
</feature>
<dbReference type="Proteomes" id="UP000297693">
    <property type="component" value="Unassembled WGS sequence"/>
</dbReference>
<dbReference type="Pfam" id="PF04932">
    <property type="entry name" value="Wzy_C"/>
    <property type="match status" value="1"/>
</dbReference>
<protein>
    <submittedName>
        <fullName evidence="7">O-antigen ligase family protein</fullName>
    </submittedName>
</protein>
<comment type="subcellular location">
    <subcellularLocation>
        <location evidence="1">Membrane</location>
        <topology evidence="1">Multi-pass membrane protein</topology>
    </subcellularLocation>
</comment>
<name>A0A4R9JYD9_9LEPT</name>
<dbReference type="RefSeq" id="WP_135624339.1">
    <property type="nucleotide sequence ID" value="NZ_RQGD01000035.1"/>
</dbReference>
<feature type="transmembrane region" description="Helical" evidence="5">
    <location>
        <begin position="54"/>
        <end position="73"/>
    </location>
</feature>
<comment type="caution">
    <text evidence="7">The sequence shown here is derived from an EMBL/GenBank/DDBJ whole genome shotgun (WGS) entry which is preliminary data.</text>
</comment>
<feature type="transmembrane region" description="Helical" evidence="5">
    <location>
        <begin position="463"/>
        <end position="480"/>
    </location>
</feature>
<feature type="transmembrane region" description="Helical" evidence="5">
    <location>
        <begin position="217"/>
        <end position="237"/>
    </location>
</feature>
<dbReference type="EMBL" id="RQGD01000035">
    <property type="protein sequence ID" value="TGL57215.1"/>
    <property type="molecule type" value="Genomic_DNA"/>
</dbReference>
<dbReference type="InterPro" id="IPR007016">
    <property type="entry name" value="O-antigen_ligase-rel_domated"/>
</dbReference>
<evidence type="ECO:0000256" key="1">
    <source>
        <dbReference type="ARBA" id="ARBA00004141"/>
    </source>
</evidence>
<gene>
    <name evidence="7" type="ORF">EHQ58_12985</name>
</gene>
<accession>A0A4R9JYD9</accession>
<evidence type="ECO:0000256" key="5">
    <source>
        <dbReference type="SAM" id="Phobius"/>
    </source>
</evidence>
<evidence type="ECO:0000256" key="3">
    <source>
        <dbReference type="ARBA" id="ARBA00022989"/>
    </source>
</evidence>
<dbReference type="GO" id="GO:0016020">
    <property type="term" value="C:membrane"/>
    <property type="evidence" value="ECO:0007669"/>
    <property type="project" value="UniProtKB-SubCell"/>
</dbReference>